<dbReference type="Gene3D" id="3.30.505.10">
    <property type="entry name" value="SH2 domain"/>
    <property type="match status" value="1"/>
</dbReference>
<dbReference type="Proteomes" id="UP000007264">
    <property type="component" value="Unassembled WGS sequence"/>
</dbReference>
<keyword evidence="1" id="KW-0727">SH2 domain</keyword>
<feature type="region of interest" description="Disordered" evidence="2">
    <location>
        <begin position="450"/>
        <end position="487"/>
    </location>
</feature>
<dbReference type="PROSITE" id="PS50001">
    <property type="entry name" value="SH2"/>
    <property type="match status" value="1"/>
</dbReference>
<evidence type="ECO:0000256" key="2">
    <source>
        <dbReference type="SAM" id="MobiDB-lite"/>
    </source>
</evidence>
<organism evidence="4 5">
    <name type="scientific">Coccomyxa subellipsoidea (strain C-169)</name>
    <name type="common">Green microalga</name>
    <dbReference type="NCBI Taxonomy" id="574566"/>
    <lineage>
        <taxon>Eukaryota</taxon>
        <taxon>Viridiplantae</taxon>
        <taxon>Chlorophyta</taxon>
        <taxon>core chlorophytes</taxon>
        <taxon>Trebouxiophyceae</taxon>
        <taxon>Trebouxiophyceae incertae sedis</taxon>
        <taxon>Coccomyxaceae</taxon>
        <taxon>Coccomyxa</taxon>
        <taxon>Coccomyxa subellipsoidea</taxon>
    </lineage>
</organism>
<dbReference type="InterPro" id="IPR000980">
    <property type="entry name" value="SH2"/>
</dbReference>
<evidence type="ECO:0000256" key="1">
    <source>
        <dbReference type="PROSITE-ProRule" id="PRU00191"/>
    </source>
</evidence>
<feature type="region of interest" description="Disordered" evidence="2">
    <location>
        <begin position="125"/>
        <end position="211"/>
    </location>
</feature>
<comment type="caution">
    <text evidence="4">The sequence shown here is derived from an EMBL/GenBank/DDBJ whole genome shotgun (WGS) entry which is preliminary data.</text>
</comment>
<feature type="region of interest" description="Disordered" evidence="2">
    <location>
        <begin position="13"/>
        <end position="42"/>
    </location>
</feature>
<feature type="region of interest" description="Disordered" evidence="2">
    <location>
        <begin position="991"/>
        <end position="1024"/>
    </location>
</feature>
<evidence type="ECO:0000313" key="5">
    <source>
        <dbReference type="Proteomes" id="UP000007264"/>
    </source>
</evidence>
<gene>
    <name evidence="4" type="ORF">COCSUDRAFT_56639</name>
</gene>
<dbReference type="RefSeq" id="XP_005645964.1">
    <property type="nucleotide sequence ID" value="XM_005645907.1"/>
</dbReference>
<proteinExistence type="predicted"/>
<protein>
    <recommendedName>
        <fullName evidence="3">SH2 domain-containing protein</fullName>
    </recommendedName>
</protein>
<dbReference type="SUPFAM" id="SSF55550">
    <property type="entry name" value="SH2 domain"/>
    <property type="match status" value="1"/>
</dbReference>
<dbReference type="AlphaFoldDB" id="I0YSQ1"/>
<dbReference type="Pfam" id="PF00017">
    <property type="entry name" value="SH2"/>
    <property type="match status" value="1"/>
</dbReference>
<feature type="domain" description="SH2" evidence="3">
    <location>
        <begin position="558"/>
        <end position="653"/>
    </location>
</feature>
<evidence type="ECO:0000313" key="4">
    <source>
        <dbReference type="EMBL" id="EIE21420.1"/>
    </source>
</evidence>
<dbReference type="EMBL" id="AGSI01000012">
    <property type="protein sequence ID" value="EIE21420.1"/>
    <property type="molecule type" value="Genomic_DNA"/>
</dbReference>
<sequence length="1024" mass="109895">MYGASYPMQLTVQDASVSPHQQQQQQQQQEQAQKSGQAGCWQAQPSCPLSPFDLMLRNDTSGGMRSGASPFDFPMAFSAAPPAMPPSMPSFGHGGMMGPGPMMSIGRSPFDIPNGRVQQLLANSNINSSLGRPPPSPFDLPPSGRGPGRSPFDMALAQKASQTTTSSGSGGRGGLPFPDARSMERSLGSEGSPGTSLAPDGGDDLIGVSQPNPEKHQQLFVRYSGLSEGKAPAPVPDGEKFAHAMPEWRGKDSFAAEAASFGEIDLRARAENMPVALSMRVVAAPASFALPMVQRKVFKPPFTIRVEVQYRQPLSLPVTVEVHAINDAAHSKVATWLPEADKMQAELEGNRISRTLNVSGGAAYGNGLGLDLGGKQTGEHLHLEDFKFTDLKWAKSSRMSKRWLVFSLRVKDDVVYLLYQLPTVVISRRTDQYSKAHEILTGVSANAAKRPRTAPAFPPHAASVPPPVSGEMSLDRPSRLAHASSAPEGARRALMDAAAGPPVVDAPYIRHWIHYRYQACGFQRYLSDSDMKALLQQAGTHSGGSQVDPLCWENFRTWFSRGLKTLHQCARVWNMMKPHAICGFAVSRAAAEALLAEQPLGSFLVRLCSEPGAFAISCCMEGPDSRPYVDHLLIDAVDLQGRTLEHWVHAHQFATQLLDPLSDKVYPKAVIFQPQNLMGAGSMSVGAAAPAGGAVPAVAAMPPPPAPPPQLPSQATPSNLSLDHLLMLANLTNSAADWTTPALNSAGMPCNHISVPDIPERELSLDVLGNLDMCRLESMGGQRLGSVGNSPSLGRFGGQRLESLGNLESLGKLESFGQRLESFGRADMSSNSLDGISRQLLGSLGSLPENDPAIKEMLAQAAAQPESSSTAQGQAQLPTNMDLLNVWGSLSDMTHLQQRTGDFGGDADALQLLRQVGGEYGRGGFSFGGQGSMRQEDAEMIDAQQPSGDQYQTDPRFGLKQPQMGGMRNGRAQTLQQQQLAFGGGPDAFWDPISEPQAFHFTPGFPGSSHSHQQQQQQQHRQEP</sequence>
<name>I0YSQ1_COCSC</name>
<reference evidence="4 5" key="1">
    <citation type="journal article" date="2012" name="Genome Biol.">
        <title>The genome of the polar eukaryotic microalga coccomyxa subellipsoidea reveals traits of cold adaptation.</title>
        <authorList>
            <person name="Blanc G."/>
            <person name="Agarkova I."/>
            <person name="Grimwood J."/>
            <person name="Kuo A."/>
            <person name="Brueggeman A."/>
            <person name="Dunigan D."/>
            <person name="Gurnon J."/>
            <person name="Ladunga I."/>
            <person name="Lindquist E."/>
            <person name="Lucas S."/>
            <person name="Pangilinan J."/>
            <person name="Proschold T."/>
            <person name="Salamov A."/>
            <person name="Schmutz J."/>
            <person name="Weeks D."/>
            <person name="Yamada T."/>
            <person name="Claverie J.M."/>
            <person name="Grigoriev I."/>
            <person name="Van Etten J."/>
            <person name="Lomsadze A."/>
            <person name="Borodovsky M."/>
        </authorList>
    </citation>
    <scope>NUCLEOTIDE SEQUENCE [LARGE SCALE GENOMIC DNA]</scope>
    <source>
        <strain evidence="4 5">C-169</strain>
    </source>
</reference>
<dbReference type="CDD" id="cd00173">
    <property type="entry name" value="SH2"/>
    <property type="match status" value="1"/>
</dbReference>
<keyword evidence="5" id="KW-1185">Reference proteome</keyword>
<dbReference type="eggNOG" id="ENOG502SZUN">
    <property type="taxonomic scope" value="Eukaryota"/>
</dbReference>
<dbReference type="KEGG" id="csl:COCSUDRAFT_56639"/>
<dbReference type="InterPro" id="IPR036860">
    <property type="entry name" value="SH2_dom_sf"/>
</dbReference>
<accession>I0YSQ1</accession>
<dbReference type="GeneID" id="17039404"/>
<feature type="compositionally biased region" description="Low complexity" evidence="2">
    <location>
        <begin position="21"/>
        <end position="33"/>
    </location>
</feature>
<dbReference type="OrthoDB" id="541552at2759"/>
<evidence type="ECO:0000259" key="3">
    <source>
        <dbReference type="PROSITE" id="PS50001"/>
    </source>
</evidence>
<feature type="compositionally biased region" description="Low complexity" evidence="2">
    <location>
        <begin position="1008"/>
        <end position="1024"/>
    </location>
</feature>